<comment type="caution">
    <text evidence="1">The sequence shown here is derived from an EMBL/GenBank/DDBJ whole genome shotgun (WGS) entry which is preliminary data.</text>
</comment>
<reference evidence="1 2" key="1">
    <citation type="submission" date="2022-01" db="EMBL/GenBank/DDBJ databases">
        <authorList>
            <person name="Xiong W."/>
            <person name="Schranz E."/>
        </authorList>
    </citation>
    <scope>NUCLEOTIDE SEQUENCE [LARGE SCALE GENOMIC DNA]</scope>
</reference>
<dbReference type="EMBL" id="CAKMRJ010005523">
    <property type="protein sequence ID" value="CAH1447255.1"/>
    <property type="molecule type" value="Genomic_DNA"/>
</dbReference>
<dbReference type="Proteomes" id="UP001157418">
    <property type="component" value="Unassembled WGS sequence"/>
</dbReference>
<protein>
    <recommendedName>
        <fullName evidence="3">DUF4283 domain-containing protein</fullName>
    </recommendedName>
</protein>
<evidence type="ECO:0008006" key="3">
    <source>
        <dbReference type="Google" id="ProtNLM"/>
    </source>
</evidence>
<proteinExistence type="predicted"/>
<sequence>MGNDRIWKENLKWEKYGDDLELSFERVGWIRIMGLPLKLWGDHNFVTITGRYGKTISPFDDVYHRGDLSYVKVGILTTMCDRINEEITMATEDKLFKSIS</sequence>
<evidence type="ECO:0000313" key="1">
    <source>
        <dbReference type="EMBL" id="CAH1447255.1"/>
    </source>
</evidence>
<accession>A0AAU9PCF0</accession>
<dbReference type="AlphaFoldDB" id="A0AAU9PCF0"/>
<gene>
    <name evidence="1" type="ORF">LVIROSA_LOCUS32879</name>
</gene>
<evidence type="ECO:0000313" key="2">
    <source>
        <dbReference type="Proteomes" id="UP001157418"/>
    </source>
</evidence>
<name>A0AAU9PCF0_9ASTR</name>
<organism evidence="1 2">
    <name type="scientific">Lactuca virosa</name>
    <dbReference type="NCBI Taxonomy" id="75947"/>
    <lineage>
        <taxon>Eukaryota</taxon>
        <taxon>Viridiplantae</taxon>
        <taxon>Streptophyta</taxon>
        <taxon>Embryophyta</taxon>
        <taxon>Tracheophyta</taxon>
        <taxon>Spermatophyta</taxon>
        <taxon>Magnoliopsida</taxon>
        <taxon>eudicotyledons</taxon>
        <taxon>Gunneridae</taxon>
        <taxon>Pentapetalae</taxon>
        <taxon>asterids</taxon>
        <taxon>campanulids</taxon>
        <taxon>Asterales</taxon>
        <taxon>Asteraceae</taxon>
        <taxon>Cichorioideae</taxon>
        <taxon>Cichorieae</taxon>
        <taxon>Lactucinae</taxon>
        <taxon>Lactuca</taxon>
    </lineage>
</organism>
<keyword evidence="2" id="KW-1185">Reference proteome</keyword>